<evidence type="ECO:0000256" key="1">
    <source>
        <dbReference type="SAM" id="MobiDB-lite"/>
    </source>
</evidence>
<accession>A0A9P5XDV0</accession>
<dbReference type="Proteomes" id="UP000807342">
    <property type="component" value="Unassembled WGS sequence"/>
</dbReference>
<dbReference type="AlphaFoldDB" id="A0A9P5XDV0"/>
<gene>
    <name evidence="2" type="ORF">P691DRAFT_774852</name>
</gene>
<feature type="region of interest" description="Disordered" evidence="1">
    <location>
        <begin position="74"/>
        <end position="104"/>
    </location>
</feature>
<comment type="caution">
    <text evidence="2">The sequence shown here is derived from an EMBL/GenBank/DDBJ whole genome shotgun (WGS) entry which is preliminary data.</text>
</comment>
<name>A0A9P5XDV0_9AGAR</name>
<reference evidence="2" key="1">
    <citation type="submission" date="2020-11" db="EMBL/GenBank/DDBJ databases">
        <authorList>
            <consortium name="DOE Joint Genome Institute"/>
            <person name="Ahrendt S."/>
            <person name="Riley R."/>
            <person name="Andreopoulos W."/>
            <person name="Labutti K."/>
            <person name="Pangilinan J."/>
            <person name="Ruiz-Duenas F.J."/>
            <person name="Barrasa J.M."/>
            <person name="Sanchez-Garcia M."/>
            <person name="Camarero S."/>
            <person name="Miyauchi S."/>
            <person name="Serrano A."/>
            <person name="Linde D."/>
            <person name="Babiker R."/>
            <person name="Drula E."/>
            <person name="Ayuso-Fernandez I."/>
            <person name="Pacheco R."/>
            <person name="Padilla G."/>
            <person name="Ferreira P."/>
            <person name="Barriuso J."/>
            <person name="Kellner H."/>
            <person name="Castanera R."/>
            <person name="Alfaro M."/>
            <person name="Ramirez L."/>
            <person name="Pisabarro A.G."/>
            <person name="Kuo A."/>
            <person name="Tritt A."/>
            <person name="Lipzen A."/>
            <person name="He G."/>
            <person name="Yan M."/>
            <person name="Ng V."/>
            <person name="Cullen D."/>
            <person name="Martin F."/>
            <person name="Rosso M.-N."/>
            <person name="Henrissat B."/>
            <person name="Hibbett D."/>
            <person name="Martinez A.T."/>
            <person name="Grigoriev I.V."/>
        </authorList>
    </citation>
    <scope>NUCLEOTIDE SEQUENCE</scope>
    <source>
        <strain evidence="2">MF-IS2</strain>
    </source>
</reference>
<protein>
    <submittedName>
        <fullName evidence="2">Uncharacterized protein</fullName>
    </submittedName>
</protein>
<evidence type="ECO:0000313" key="2">
    <source>
        <dbReference type="EMBL" id="KAF9449188.1"/>
    </source>
</evidence>
<evidence type="ECO:0000313" key="3">
    <source>
        <dbReference type="Proteomes" id="UP000807342"/>
    </source>
</evidence>
<keyword evidence="3" id="KW-1185">Reference proteome</keyword>
<dbReference type="EMBL" id="MU151138">
    <property type="protein sequence ID" value="KAF9449188.1"/>
    <property type="molecule type" value="Genomic_DNA"/>
</dbReference>
<sequence>MFLSRNQWSTVVKPRPNINNKEQCHEIIHPSYRQAQMSMQAEAEAVPRVSTDTIIGEQPPSPKSEALPLLEPTREPSVRGNDVHSGVASPMTVSHSPLRLDTPPENQRVEWNHIRTQLGMAPEERRVDWDRVRDQLGLSEDDEESISLLKQIAQACLVLATTPFMLLHGVFKMLGALCRSLGMIFTGLAKLASKLTYRPGKKRDRQDGAGPIQI</sequence>
<organism evidence="2 3">
    <name type="scientific">Macrolepiota fuliginosa MF-IS2</name>
    <dbReference type="NCBI Taxonomy" id="1400762"/>
    <lineage>
        <taxon>Eukaryota</taxon>
        <taxon>Fungi</taxon>
        <taxon>Dikarya</taxon>
        <taxon>Basidiomycota</taxon>
        <taxon>Agaricomycotina</taxon>
        <taxon>Agaricomycetes</taxon>
        <taxon>Agaricomycetidae</taxon>
        <taxon>Agaricales</taxon>
        <taxon>Agaricineae</taxon>
        <taxon>Agaricaceae</taxon>
        <taxon>Macrolepiota</taxon>
    </lineage>
</organism>
<proteinExistence type="predicted"/>
<dbReference type="OrthoDB" id="3044376at2759"/>